<feature type="transmembrane region" description="Helical" evidence="6">
    <location>
        <begin position="136"/>
        <end position="159"/>
    </location>
</feature>
<evidence type="ECO:0000259" key="7">
    <source>
        <dbReference type="PROSITE" id="PS50850"/>
    </source>
</evidence>
<comment type="caution">
    <text evidence="8">The sequence shown here is derived from an EMBL/GenBank/DDBJ whole genome shotgun (WGS) entry which is preliminary data.</text>
</comment>
<dbReference type="PROSITE" id="PS50850">
    <property type="entry name" value="MFS"/>
    <property type="match status" value="1"/>
</dbReference>
<feature type="transmembrane region" description="Helical" evidence="6">
    <location>
        <begin position="470"/>
        <end position="493"/>
    </location>
</feature>
<dbReference type="Pfam" id="PF07690">
    <property type="entry name" value="MFS_1"/>
    <property type="match status" value="1"/>
</dbReference>
<keyword evidence="2 6" id="KW-0812">Transmembrane</keyword>
<dbReference type="PANTHER" id="PTHR23501">
    <property type="entry name" value="MAJOR FACILITATOR SUPERFAMILY"/>
    <property type="match status" value="1"/>
</dbReference>
<dbReference type="Gene3D" id="1.20.1250.20">
    <property type="entry name" value="MFS general substrate transporter like domains"/>
    <property type="match status" value="1"/>
</dbReference>
<dbReference type="GO" id="GO:0015174">
    <property type="term" value="F:basic amino acid transmembrane transporter activity"/>
    <property type="evidence" value="ECO:0007669"/>
    <property type="project" value="TreeGrafter"/>
</dbReference>
<evidence type="ECO:0000256" key="2">
    <source>
        <dbReference type="ARBA" id="ARBA00022692"/>
    </source>
</evidence>
<name>A0A8H7NPJ6_BIOOC</name>
<protein>
    <recommendedName>
        <fullName evidence="7">Major facilitator superfamily (MFS) profile domain-containing protein</fullName>
    </recommendedName>
</protein>
<feature type="transmembrane region" description="Helical" evidence="6">
    <location>
        <begin position="165"/>
        <end position="185"/>
    </location>
</feature>
<feature type="transmembrane region" description="Helical" evidence="6">
    <location>
        <begin position="430"/>
        <end position="458"/>
    </location>
</feature>
<feature type="transmembrane region" description="Helical" evidence="6">
    <location>
        <begin position="299"/>
        <end position="318"/>
    </location>
</feature>
<dbReference type="InterPro" id="IPR020846">
    <property type="entry name" value="MFS_dom"/>
</dbReference>
<dbReference type="PANTHER" id="PTHR23501:SF33">
    <property type="entry name" value="MAJOR FACILITATOR SUPERFAMILY (MFS) PROFILE DOMAIN-CONTAINING PROTEIN"/>
    <property type="match status" value="1"/>
</dbReference>
<evidence type="ECO:0000256" key="5">
    <source>
        <dbReference type="SAM" id="MobiDB-lite"/>
    </source>
</evidence>
<feature type="transmembrane region" description="Helical" evidence="6">
    <location>
        <begin position="268"/>
        <end position="287"/>
    </location>
</feature>
<accession>A0A8H7NPJ6</accession>
<dbReference type="InterPro" id="IPR011701">
    <property type="entry name" value="MFS"/>
</dbReference>
<feature type="transmembrane region" description="Helical" evidence="6">
    <location>
        <begin position="339"/>
        <end position="362"/>
    </location>
</feature>
<feature type="transmembrane region" description="Helical" evidence="6">
    <location>
        <begin position="105"/>
        <end position="124"/>
    </location>
</feature>
<reference evidence="8" key="1">
    <citation type="submission" date="2020-10" db="EMBL/GenBank/DDBJ databases">
        <title>High-Quality Genome Resource of Clonostachys rosea strain S41 by Oxford Nanopore Long-Read Sequencing.</title>
        <authorList>
            <person name="Wang H."/>
        </authorList>
    </citation>
    <scope>NUCLEOTIDE SEQUENCE</scope>
    <source>
        <strain evidence="8">S41</strain>
    </source>
</reference>
<feature type="transmembrane region" description="Helical" evidence="6">
    <location>
        <begin position="541"/>
        <end position="562"/>
    </location>
</feature>
<keyword evidence="3 6" id="KW-1133">Transmembrane helix</keyword>
<proteinExistence type="predicted"/>
<sequence>MGDSLRPVQAKSVLVVPFTEELIPDETTALLAPGQQDIDENGDPENGSSSNDEVSAKKAPSSRSIFVTLQLLLIGVFISQADATLVLATYGTIASEFNDLQNGSWLISSYMLAMCTAQPLYGKLSDIFGRKNMLQVSYGLFALGSLLCGFGQSILQLVMARSIQGLGGAGMVCLVSIIITDLVPLREVATYRSYVNIIQTMGRSSGGAIGGFLAQAIGWRWALSVQSPLTLIAMGLMTVGLTIDNKQKSSHEGSDAPQPSLTQSLRRVDFAGALFMSVSVLSLLLIFDVGGEKVPWNSPLILILLGTSLAAGVLFFLTEKRWAAEPIFPLHLLSNRNVLTPYFISTLQNATQCVLVFVIPLYFQITQNSSTGEAGAFLIPTVAGNAIGGLLTGRAIKNTGRYRLATILAPVSSCFCFVLLLFFWSGKTPIWQSLLVFFGGFGTGIAHSAIFVAIAAGVDEEHMAIASSGLYLSTSVGAVTGISAGSAVMQAVLRPTLEKSLFGVVPNVQEMVEKALSDIKYVQKLEGLAHELVVGAYLQSFRGMFILCIFLSFLCFLAGFFFRKSVYVDDIFDIDS</sequence>
<dbReference type="AlphaFoldDB" id="A0A8H7NPJ6"/>
<dbReference type="GO" id="GO:0000329">
    <property type="term" value="C:fungal-type vacuole membrane"/>
    <property type="evidence" value="ECO:0007669"/>
    <property type="project" value="TreeGrafter"/>
</dbReference>
<feature type="transmembrane region" description="Helical" evidence="6">
    <location>
        <begin position="404"/>
        <end position="424"/>
    </location>
</feature>
<evidence type="ECO:0000313" key="9">
    <source>
        <dbReference type="Proteomes" id="UP000616885"/>
    </source>
</evidence>
<evidence type="ECO:0000256" key="3">
    <source>
        <dbReference type="ARBA" id="ARBA00022989"/>
    </source>
</evidence>
<feature type="transmembrane region" description="Helical" evidence="6">
    <location>
        <begin position="374"/>
        <end position="392"/>
    </location>
</feature>
<feature type="transmembrane region" description="Helical" evidence="6">
    <location>
        <begin position="65"/>
        <end position="93"/>
    </location>
</feature>
<evidence type="ECO:0000313" key="8">
    <source>
        <dbReference type="EMBL" id="KAF9760018.1"/>
    </source>
</evidence>
<keyword evidence="4 6" id="KW-0472">Membrane</keyword>
<comment type="subcellular location">
    <subcellularLocation>
        <location evidence="1">Membrane</location>
        <topology evidence="1">Multi-pass membrane protein</topology>
    </subcellularLocation>
</comment>
<evidence type="ECO:0000256" key="4">
    <source>
        <dbReference type="ARBA" id="ARBA00023136"/>
    </source>
</evidence>
<feature type="region of interest" description="Disordered" evidence="5">
    <location>
        <begin position="31"/>
        <end position="56"/>
    </location>
</feature>
<dbReference type="Gene3D" id="1.20.1720.10">
    <property type="entry name" value="Multidrug resistance protein D"/>
    <property type="match status" value="1"/>
</dbReference>
<dbReference type="InterPro" id="IPR036259">
    <property type="entry name" value="MFS_trans_sf"/>
</dbReference>
<dbReference type="Proteomes" id="UP000616885">
    <property type="component" value="Unassembled WGS sequence"/>
</dbReference>
<organism evidence="8 9">
    <name type="scientific">Bionectria ochroleuca</name>
    <name type="common">Gliocladium roseum</name>
    <dbReference type="NCBI Taxonomy" id="29856"/>
    <lineage>
        <taxon>Eukaryota</taxon>
        <taxon>Fungi</taxon>
        <taxon>Dikarya</taxon>
        <taxon>Ascomycota</taxon>
        <taxon>Pezizomycotina</taxon>
        <taxon>Sordariomycetes</taxon>
        <taxon>Hypocreomycetidae</taxon>
        <taxon>Hypocreales</taxon>
        <taxon>Bionectriaceae</taxon>
        <taxon>Clonostachys</taxon>
    </lineage>
</organism>
<evidence type="ECO:0000256" key="6">
    <source>
        <dbReference type="SAM" id="Phobius"/>
    </source>
</evidence>
<gene>
    <name evidence="8" type="ORF">IM811_001712</name>
</gene>
<dbReference type="EMBL" id="JADCTT010000001">
    <property type="protein sequence ID" value="KAF9760018.1"/>
    <property type="molecule type" value="Genomic_DNA"/>
</dbReference>
<evidence type="ECO:0000256" key="1">
    <source>
        <dbReference type="ARBA" id="ARBA00004141"/>
    </source>
</evidence>
<dbReference type="SUPFAM" id="SSF103473">
    <property type="entry name" value="MFS general substrate transporter"/>
    <property type="match status" value="1"/>
</dbReference>
<feature type="domain" description="Major facilitator superfamily (MFS) profile" evidence="7">
    <location>
        <begin position="68"/>
        <end position="567"/>
    </location>
</feature>